<gene>
    <name evidence="1" type="ORF">AB0H72_05015</name>
</gene>
<dbReference type="RefSeq" id="WP_357973871.1">
    <property type="nucleotide sequence ID" value="NZ_JBFAIH010000002.1"/>
</dbReference>
<dbReference type="EMBL" id="JBFAIH010000002">
    <property type="protein sequence ID" value="MEV0362046.1"/>
    <property type="molecule type" value="Genomic_DNA"/>
</dbReference>
<comment type="caution">
    <text evidence="1">The sequence shown here is derived from an EMBL/GenBank/DDBJ whole genome shotgun (WGS) entry which is preliminary data.</text>
</comment>
<sequence length="66" mass="6864">MSARNVVTTTTAAASVTTGPVTAGDSSPAQVVPGAVDVQWPDPSPLQSWWTEIMDGVSMPHSRRVA</sequence>
<proteinExistence type="predicted"/>
<name>A0ABV3F323_9NOCA</name>
<organism evidence="1 2">
    <name type="scientific">Nocardia fusca</name>
    <dbReference type="NCBI Taxonomy" id="941183"/>
    <lineage>
        <taxon>Bacteria</taxon>
        <taxon>Bacillati</taxon>
        <taxon>Actinomycetota</taxon>
        <taxon>Actinomycetes</taxon>
        <taxon>Mycobacteriales</taxon>
        <taxon>Nocardiaceae</taxon>
        <taxon>Nocardia</taxon>
    </lineage>
</organism>
<reference evidence="1 2" key="1">
    <citation type="submission" date="2024-06" db="EMBL/GenBank/DDBJ databases">
        <title>The Natural Products Discovery Center: Release of the First 8490 Sequenced Strains for Exploring Actinobacteria Biosynthetic Diversity.</title>
        <authorList>
            <person name="Kalkreuter E."/>
            <person name="Kautsar S.A."/>
            <person name="Yang D."/>
            <person name="Bader C.D."/>
            <person name="Teijaro C.N."/>
            <person name="Fluegel L."/>
            <person name="Davis C.M."/>
            <person name="Simpson J.R."/>
            <person name="Lauterbach L."/>
            <person name="Steele A.D."/>
            <person name="Gui C."/>
            <person name="Meng S."/>
            <person name="Li G."/>
            <person name="Viehrig K."/>
            <person name="Ye F."/>
            <person name="Su P."/>
            <person name="Kiefer A.F."/>
            <person name="Nichols A."/>
            <person name="Cepeda A.J."/>
            <person name="Yan W."/>
            <person name="Fan B."/>
            <person name="Jiang Y."/>
            <person name="Adhikari A."/>
            <person name="Zheng C.-J."/>
            <person name="Schuster L."/>
            <person name="Cowan T.M."/>
            <person name="Smanski M.J."/>
            <person name="Chevrette M.G."/>
            <person name="De Carvalho L.P.S."/>
            <person name="Shen B."/>
        </authorList>
    </citation>
    <scope>NUCLEOTIDE SEQUENCE [LARGE SCALE GENOMIC DNA]</scope>
    <source>
        <strain evidence="1 2">NPDC050671</strain>
    </source>
</reference>
<evidence type="ECO:0000313" key="2">
    <source>
        <dbReference type="Proteomes" id="UP001551658"/>
    </source>
</evidence>
<evidence type="ECO:0000313" key="1">
    <source>
        <dbReference type="EMBL" id="MEV0362046.1"/>
    </source>
</evidence>
<protein>
    <submittedName>
        <fullName evidence="1">Uncharacterized protein</fullName>
    </submittedName>
</protein>
<dbReference type="Proteomes" id="UP001551658">
    <property type="component" value="Unassembled WGS sequence"/>
</dbReference>
<accession>A0ABV3F323</accession>
<keyword evidence="2" id="KW-1185">Reference proteome</keyword>